<feature type="compositionally biased region" description="Polar residues" evidence="14">
    <location>
        <begin position="768"/>
        <end position="785"/>
    </location>
</feature>
<keyword evidence="17" id="KW-1185">Reference proteome</keyword>
<comment type="similarity">
    <text evidence="3">Belongs to the bZIP family. ATF subfamily.</text>
</comment>
<evidence type="ECO:0000313" key="17">
    <source>
        <dbReference type="Proteomes" id="UP000700334"/>
    </source>
</evidence>
<dbReference type="OrthoDB" id="644067at2759"/>
<dbReference type="GO" id="GO:0005789">
    <property type="term" value="C:endoplasmic reticulum membrane"/>
    <property type="evidence" value="ECO:0007669"/>
    <property type="project" value="UniProtKB-SubCell"/>
</dbReference>
<dbReference type="InterPro" id="IPR046347">
    <property type="entry name" value="bZIP_sf"/>
</dbReference>
<gene>
    <name evidence="16" type="ORF">J0S82_019068</name>
</gene>
<feature type="region of interest" description="Disordered" evidence="14">
    <location>
        <begin position="630"/>
        <end position="675"/>
    </location>
</feature>
<dbReference type="InterPro" id="IPR051882">
    <property type="entry name" value="ATF_bZIP_TF"/>
</dbReference>
<reference evidence="16" key="1">
    <citation type="journal article" date="2021" name="Evol. Appl.">
        <title>The genome of the Pyrenean desman and the effects of bottlenecks and inbreeding on the genomic landscape of an endangered species.</title>
        <authorList>
            <person name="Escoda L."/>
            <person name="Castresana J."/>
        </authorList>
    </citation>
    <scope>NUCLEOTIDE SEQUENCE</scope>
    <source>
        <strain evidence="16">IBE-C5619</strain>
    </source>
</reference>
<dbReference type="FunFam" id="1.20.5.170:FF:000041">
    <property type="entry name" value="Cyclic AMP-dependent transcription factor ATF-6 beta"/>
    <property type="match status" value="1"/>
</dbReference>
<keyword evidence="9" id="KW-0472">Membrane</keyword>
<evidence type="ECO:0000256" key="3">
    <source>
        <dbReference type="ARBA" id="ARBA00009050"/>
    </source>
</evidence>
<dbReference type="GO" id="GO:0000978">
    <property type="term" value="F:RNA polymerase II cis-regulatory region sequence-specific DNA binding"/>
    <property type="evidence" value="ECO:0007669"/>
    <property type="project" value="TreeGrafter"/>
</dbReference>
<dbReference type="GO" id="GO:0005634">
    <property type="term" value="C:nucleus"/>
    <property type="evidence" value="ECO:0007669"/>
    <property type="project" value="UniProtKB-SubCell"/>
</dbReference>
<evidence type="ECO:0000256" key="12">
    <source>
        <dbReference type="ARBA" id="ARBA00023242"/>
    </source>
</evidence>
<keyword evidence="6" id="KW-1133">Transmembrane helix</keyword>
<feature type="coiled-coil region" evidence="13">
    <location>
        <begin position="459"/>
        <end position="500"/>
    </location>
</feature>
<organism evidence="16 17">
    <name type="scientific">Galemys pyrenaicus</name>
    <name type="common">Iberian desman</name>
    <name type="synonym">Pyrenean desman</name>
    <dbReference type="NCBI Taxonomy" id="202257"/>
    <lineage>
        <taxon>Eukaryota</taxon>
        <taxon>Metazoa</taxon>
        <taxon>Chordata</taxon>
        <taxon>Craniata</taxon>
        <taxon>Vertebrata</taxon>
        <taxon>Euteleostomi</taxon>
        <taxon>Mammalia</taxon>
        <taxon>Eutheria</taxon>
        <taxon>Laurasiatheria</taxon>
        <taxon>Eulipotyphla</taxon>
        <taxon>Talpidae</taxon>
        <taxon>Galemys</taxon>
    </lineage>
</organism>
<feature type="region of interest" description="Disordered" evidence="14">
    <location>
        <begin position="317"/>
        <end position="351"/>
    </location>
</feature>
<evidence type="ECO:0000256" key="10">
    <source>
        <dbReference type="ARBA" id="ARBA00023163"/>
    </source>
</evidence>
<evidence type="ECO:0000256" key="13">
    <source>
        <dbReference type="SAM" id="Coils"/>
    </source>
</evidence>
<dbReference type="Pfam" id="PF00170">
    <property type="entry name" value="bZIP_1"/>
    <property type="match status" value="1"/>
</dbReference>
<protein>
    <submittedName>
        <fullName evidence="16">Cyclic AMP-dependent transcription factor ATF-6 beta</fullName>
    </submittedName>
</protein>
<keyword evidence="13" id="KW-0175">Coiled coil</keyword>
<dbReference type="PROSITE" id="PS00036">
    <property type="entry name" value="BZIP_BASIC"/>
    <property type="match status" value="1"/>
</dbReference>
<evidence type="ECO:0000256" key="11">
    <source>
        <dbReference type="ARBA" id="ARBA00023230"/>
    </source>
</evidence>
<feature type="compositionally biased region" description="Low complexity" evidence="14">
    <location>
        <begin position="98"/>
        <end position="122"/>
    </location>
</feature>
<evidence type="ECO:0000256" key="7">
    <source>
        <dbReference type="ARBA" id="ARBA00023015"/>
    </source>
</evidence>
<evidence type="ECO:0000313" key="16">
    <source>
        <dbReference type="EMBL" id="KAG8505805.1"/>
    </source>
</evidence>
<evidence type="ECO:0000256" key="5">
    <source>
        <dbReference type="ARBA" id="ARBA00022824"/>
    </source>
</evidence>
<proteinExistence type="inferred from homology"/>
<dbReference type="PROSITE" id="PS50217">
    <property type="entry name" value="BZIP"/>
    <property type="match status" value="1"/>
</dbReference>
<evidence type="ECO:0000256" key="9">
    <source>
        <dbReference type="ARBA" id="ARBA00023136"/>
    </source>
</evidence>
<evidence type="ECO:0000256" key="14">
    <source>
        <dbReference type="SAM" id="MobiDB-lite"/>
    </source>
</evidence>
<feature type="compositionally biased region" description="Low complexity" evidence="14">
    <location>
        <begin position="792"/>
        <end position="806"/>
    </location>
</feature>
<feature type="region of interest" description="Disordered" evidence="14">
    <location>
        <begin position="69"/>
        <end position="129"/>
    </location>
</feature>
<accession>A0A8J6DFK1</accession>
<keyword evidence="5" id="KW-0256">Endoplasmic reticulum</keyword>
<dbReference type="Gene3D" id="1.20.5.170">
    <property type="match status" value="1"/>
</dbReference>
<comment type="subcellular location">
    <subcellularLocation>
        <location evidence="2">Endoplasmic reticulum membrane</location>
        <topology evidence="2">Single-pass type II membrane protein</topology>
    </subcellularLocation>
    <subcellularLocation>
        <location evidence="1">Nucleus</location>
    </subcellularLocation>
</comment>
<feature type="region of interest" description="Disordered" evidence="14">
    <location>
        <begin position="559"/>
        <end position="586"/>
    </location>
</feature>
<dbReference type="GO" id="GO:0000981">
    <property type="term" value="F:DNA-binding transcription factor activity, RNA polymerase II-specific"/>
    <property type="evidence" value="ECO:0007669"/>
    <property type="project" value="TreeGrafter"/>
</dbReference>
<evidence type="ECO:0000256" key="8">
    <source>
        <dbReference type="ARBA" id="ARBA00023125"/>
    </source>
</evidence>
<feature type="compositionally biased region" description="Basic residues" evidence="14">
    <location>
        <begin position="631"/>
        <end position="640"/>
    </location>
</feature>
<dbReference type="GO" id="GO:0030968">
    <property type="term" value="P:endoplasmic reticulum unfolded protein response"/>
    <property type="evidence" value="ECO:0007669"/>
    <property type="project" value="TreeGrafter"/>
</dbReference>
<name>A0A8J6DFK1_GALPY</name>
<dbReference type="SUPFAM" id="SSF55129">
    <property type="entry name" value="Ribosomal protein L30p/L7e"/>
    <property type="match status" value="1"/>
</dbReference>
<evidence type="ECO:0000256" key="2">
    <source>
        <dbReference type="ARBA" id="ARBA00004648"/>
    </source>
</evidence>
<dbReference type="CDD" id="cd14700">
    <property type="entry name" value="bZIP_ATF6"/>
    <property type="match status" value="1"/>
</dbReference>
<keyword evidence="4" id="KW-0812">Transmembrane</keyword>
<dbReference type="SMART" id="SM00338">
    <property type="entry name" value="BRLZ"/>
    <property type="match status" value="1"/>
</dbReference>
<keyword evidence="7" id="KW-0805">Transcription regulation</keyword>
<dbReference type="EMBL" id="JAGFMF010012226">
    <property type="protein sequence ID" value="KAG8505805.1"/>
    <property type="molecule type" value="Genomic_DNA"/>
</dbReference>
<evidence type="ECO:0000256" key="6">
    <source>
        <dbReference type="ARBA" id="ARBA00022989"/>
    </source>
</evidence>
<keyword evidence="11" id="KW-0834">Unfolded protein response</keyword>
<dbReference type="AlphaFoldDB" id="A0A8J6DFK1"/>
<keyword evidence="10" id="KW-0804">Transcription</keyword>
<keyword evidence="8" id="KW-0238">DNA-binding</keyword>
<dbReference type="PANTHER" id="PTHR46164">
    <property type="entry name" value="ATF6, ISOFORM C"/>
    <property type="match status" value="1"/>
</dbReference>
<feature type="region of interest" description="Disordered" evidence="14">
    <location>
        <begin position="768"/>
        <end position="812"/>
    </location>
</feature>
<dbReference type="InterPro" id="IPR004827">
    <property type="entry name" value="bZIP"/>
</dbReference>
<dbReference type="PANTHER" id="PTHR46164:SF2">
    <property type="entry name" value="CYCLIC AMP-DEPENDENT TRANSCRIPTION FACTOR ATF-6 BETA"/>
    <property type="match status" value="1"/>
</dbReference>
<sequence length="812" mass="89197">MVGGWGGGKMAELMLLSEIADPTRFFTDNLLSPEDWGLRNSTLYTGLDEVAEDQAQLFRCPEQDVTFGSSSLDMGMDVSPPEPPWDSLPIFPDLQVKSEPSSPCSSSSLSSESSHLSTEPTSQAPGPGDVLVVKTESLEPPLCLLGDDPAFPFETVQINVCPTSDDPSGILHSAVQGPPGRLQMVTDRRCGVSCLYSLDLSQIYQVNKIPNKVFPFIKNMVHKKYVQKDVHWEKDVIKMLGLEAAHTPQDHKTIPSVNAKLKVVKHYMRIQPLKLPQGLPPEDIRVPQPGEEVLEVKTESPSPQGCLLWDVPGPSLGAVQISMGPSPDGSSGNWDPPPGGSSGKALPSRKPALQPKPVVITTVPLPPRAVPPSTTVLLQPLVQPPPVSPVVLIQGAIQVQPEGPTPPAPRPERKSIVPAPMPGNSCPPEVDAKLLKRQQRMIKNRESACQSRRKKKEYLQGLEARLQAVLADNQQLRRENAALRRRLEALLAENSELKLGSGNRKVVCIMVFLLFIAFNFGPVSITEPPLAPTSSRTSSEVPRPRRHLLEFSAQEPVHGVEALQGPSPVPEEPQLSHTGRPSFRNLTAFPGGSKELLLRDLDQLFLASDCRHFNRTESLRLADELSGWVQRHQRGRRKIPQRAQERQKSQLRKKPPPLKAVPTQPPGPPERDSLGQLQLYRHPDRSQPEFLDAIDRREDTFYVVSFRRDHLLLPAISHNKTSRPKMSLVMPAMAPNETLSGRGPAGDYEEMMQIECEVMDTRVIHIKTSTVPPSLRKQPSSTPGNATGDPLPASAASQVPQAAHQPLYLSHP</sequence>
<dbReference type="Proteomes" id="UP000700334">
    <property type="component" value="Unassembled WGS sequence"/>
</dbReference>
<feature type="compositionally biased region" description="Pro residues" evidence="14">
    <location>
        <begin position="657"/>
        <end position="668"/>
    </location>
</feature>
<keyword evidence="12" id="KW-0539">Nucleus</keyword>
<comment type="caution">
    <text evidence="16">The sequence shown here is derived from an EMBL/GenBank/DDBJ whole genome shotgun (WGS) entry which is preliminary data.</text>
</comment>
<feature type="domain" description="BZIP" evidence="15">
    <location>
        <begin position="434"/>
        <end position="497"/>
    </location>
</feature>
<evidence type="ECO:0000256" key="4">
    <source>
        <dbReference type="ARBA" id="ARBA00022692"/>
    </source>
</evidence>
<dbReference type="SUPFAM" id="SSF57959">
    <property type="entry name" value="Leucine zipper domain"/>
    <property type="match status" value="1"/>
</dbReference>
<evidence type="ECO:0000259" key="15">
    <source>
        <dbReference type="PROSITE" id="PS50217"/>
    </source>
</evidence>
<evidence type="ECO:0000256" key="1">
    <source>
        <dbReference type="ARBA" id="ARBA00004123"/>
    </source>
</evidence>
<dbReference type="InterPro" id="IPR036919">
    <property type="entry name" value="Ribo_uL30_ferredoxin-like_sf"/>
</dbReference>